<comment type="caution">
    <text evidence="1">The sequence shown here is derived from an EMBL/GenBank/DDBJ whole genome shotgun (WGS) entry which is preliminary data.</text>
</comment>
<dbReference type="Proteomes" id="UP000689129">
    <property type="component" value="Unassembled WGS sequence"/>
</dbReference>
<gene>
    <name evidence="1" type="ORF">HYQ45_001242</name>
</gene>
<evidence type="ECO:0000313" key="1">
    <source>
        <dbReference type="EMBL" id="KAG7142375.1"/>
    </source>
</evidence>
<dbReference type="AlphaFoldDB" id="A0A8I3A0S9"/>
<organism evidence="1 2">
    <name type="scientific">Verticillium longisporum</name>
    <name type="common">Verticillium dahliae var. longisporum</name>
    <dbReference type="NCBI Taxonomy" id="100787"/>
    <lineage>
        <taxon>Eukaryota</taxon>
        <taxon>Fungi</taxon>
        <taxon>Dikarya</taxon>
        <taxon>Ascomycota</taxon>
        <taxon>Pezizomycotina</taxon>
        <taxon>Sordariomycetes</taxon>
        <taxon>Hypocreomycetidae</taxon>
        <taxon>Glomerellales</taxon>
        <taxon>Plectosphaerellaceae</taxon>
        <taxon>Verticillium</taxon>
    </lineage>
</organism>
<sequence>MSTPRALTQPFRRRASPSRLCCYCRIEISPADVCTVDTALSLPATVSARLNCLHSSASTFDAPSSIAATPLRHPKGPITGKI</sequence>
<dbReference type="EMBL" id="JAEMWZ010000019">
    <property type="protein sequence ID" value="KAG7142375.1"/>
    <property type="molecule type" value="Genomic_DNA"/>
</dbReference>
<accession>A0A8I3A0S9</accession>
<name>A0A8I3A0S9_VERLO</name>
<proteinExistence type="predicted"/>
<evidence type="ECO:0000313" key="2">
    <source>
        <dbReference type="Proteomes" id="UP000689129"/>
    </source>
</evidence>
<reference evidence="1" key="1">
    <citation type="journal article" date="2021" name="Mol. Plant Pathol.">
        <title>A 20-kb lineage-specific genomic region tames virulence in pathogenic amphidiploid Verticillium longisporum.</title>
        <authorList>
            <person name="Harting R."/>
            <person name="Starke J."/>
            <person name="Kusch H."/>
            <person name="Poggeler S."/>
            <person name="Maurus I."/>
            <person name="Schluter R."/>
            <person name="Landesfeind M."/>
            <person name="Bulla I."/>
            <person name="Nowrousian M."/>
            <person name="de Jonge R."/>
            <person name="Stahlhut G."/>
            <person name="Hoff K.J."/>
            <person name="Asshauer K.P."/>
            <person name="Thurmer A."/>
            <person name="Stanke M."/>
            <person name="Daniel R."/>
            <person name="Morgenstern B."/>
            <person name="Thomma B.P.H.J."/>
            <person name="Kronstad J.W."/>
            <person name="Braus-Stromeyer S.A."/>
            <person name="Braus G.H."/>
        </authorList>
    </citation>
    <scope>NUCLEOTIDE SEQUENCE</scope>
    <source>
        <strain evidence="1">Vl32</strain>
    </source>
</reference>
<protein>
    <submittedName>
        <fullName evidence="1">Uncharacterized protein</fullName>
    </submittedName>
</protein>